<dbReference type="Pfam" id="PF12852">
    <property type="entry name" value="Cupin_6"/>
    <property type="match status" value="1"/>
</dbReference>
<dbReference type="PROSITE" id="PS01124">
    <property type="entry name" value="HTH_ARAC_FAMILY_2"/>
    <property type="match status" value="1"/>
</dbReference>
<sequence>MQQVSIAAPAKWWRSSKPLSRISGTDLDRLMGTMEVASAQLSECLFATEARLHIERTNLPTIHYGLTGSGTILIEGEAAFELAPKMLVVAPPNKSIDIIAAGPSFGRLRNCTGSIKKNCFVPGSVHRHEIGEGEASFSLVCGHFHAIYGPGLDPFASLASPIAERFDAHGQVDHLINYAMMELAGREIGGQPMVSTLFKLVLLALLRRSLTSTNAWVESFSLLNDPPIARAFAEMASRPAANFRVETLCSSVGLSRSVFMARFAAAFGDSPMSVLRRLRMRHAAGLLAANALSIEQVAFQAGYRSRSSFSRVFRKHYGIDPSDYRAEAKRAVVTYEVERSGALNDYPPLAIKVA</sequence>
<keyword evidence="1" id="KW-0805">Transcription regulation</keyword>
<evidence type="ECO:0000313" key="5">
    <source>
        <dbReference type="EMBL" id="MDY0885913.1"/>
    </source>
</evidence>
<dbReference type="InterPro" id="IPR009057">
    <property type="entry name" value="Homeodomain-like_sf"/>
</dbReference>
<reference evidence="5 6" key="1">
    <citation type="journal article" date="2016" name="Antonie Van Leeuwenhoek">
        <title>Dongia soli sp. nov., isolated from soil from Dokdo, Korea.</title>
        <authorList>
            <person name="Kim D.U."/>
            <person name="Lee H."/>
            <person name="Kim H."/>
            <person name="Kim S.G."/>
            <person name="Ka J.O."/>
        </authorList>
    </citation>
    <scope>NUCLEOTIDE SEQUENCE [LARGE SCALE GENOMIC DNA]</scope>
    <source>
        <strain evidence="5 6">D78</strain>
    </source>
</reference>
<dbReference type="PANTHER" id="PTHR46796">
    <property type="entry name" value="HTH-TYPE TRANSCRIPTIONAL ACTIVATOR RHAS-RELATED"/>
    <property type="match status" value="1"/>
</dbReference>
<dbReference type="InterPro" id="IPR032783">
    <property type="entry name" value="AraC_lig"/>
</dbReference>
<protein>
    <submittedName>
        <fullName evidence="5">AraC family transcriptional regulator</fullName>
    </submittedName>
</protein>
<accession>A0ABU5EHM6</accession>
<evidence type="ECO:0000256" key="3">
    <source>
        <dbReference type="ARBA" id="ARBA00023163"/>
    </source>
</evidence>
<feature type="domain" description="HTH araC/xylS-type" evidence="4">
    <location>
        <begin position="229"/>
        <end position="327"/>
    </location>
</feature>
<keyword evidence="2" id="KW-0238">DNA-binding</keyword>
<dbReference type="SUPFAM" id="SSF46689">
    <property type="entry name" value="Homeodomain-like"/>
    <property type="match status" value="1"/>
</dbReference>
<dbReference type="PANTHER" id="PTHR46796:SF7">
    <property type="entry name" value="ARAC FAMILY TRANSCRIPTIONAL REGULATOR"/>
    <property type="match status" value="1"/>
</dbReference>
<evidence type="ECO:0000256" key="2">
    <source>
        <dbReference type="ARBA" id="ARBA00023125"/>
    </source>
</evidence>
<comment type="caution">
    <text evidence="5">The sequence shown here is derived from an EMBL/GenBank/DDBJ whole genome shotgun (WGS) entry which is preliminary data.</text>
</comment>
<gene>
    <name evidence="5" type="ORF">SMD27_23960</name>
</gene>
<keyword evidence="3" id="KW-0804">Transcription</keyword>
<dbReference type="InterPro" id="IPR020449">
    <property type="entry name" value="Tscrpt_reg_AraC-type_HTH"/>
</dbReference>
<dbReference type="Proteomes" id="UP001279642">
    <property type="component" value="Unassembled WGS sequence"/>
</dbReference>
<keyword evidence="6" id="KW-1185">Reference proteome</keyword>
<organism evidence="5 6">
    <name type="scientific">Dongia soli</name>
    <dbReference type="NCBI Taxonomy" id="600628"/>
    <lineage>
        <taxon>Bacteria</taxon>
        <taxon>Pseudomonadati</taxon>
        <taxon>Pseudomonadota</taxon>
        <taxon>Alphaproteobacteria</taxon>
        <taxon>Rhodospirillales</taxon>
        <taxon>Dongiaceae</taxon>
        <taxon>Dongia</taxon>
    </lineage>
</organism>
<evidence type="ECO:0000256" key="1">
    <source>
        <dbReference type="ARBA" id="ARBA00023015"/>
    </source>
</evidence>
<dbReference type="Gene3D" id="1.10.10.60">
    <property type="entry name" value="Homeodomain-like"/>
    <property type="match status" value="1"/>
</dbReference>
<dbReference type="PRINTS" id="PR00032">
    <property type="entry name" value="HTHARAC"/>
</dbReference>
<dbReference type="SMART" id="SM00342">
    <property type="entry name" value="HTH_ARAC"/>
    <property type="match status" value="1"/>
</dbReference>
<dbReference type="EMBL" id="JAXCLW010000020">
    <property type="protein sequence ID" value="MDY0885913.1"/>
    <property type="molecule type" value="Genomic_DNA"/>
</dbReference>
<dbReference type="InterPro" id="IPR050204">
    <property type="entry name" value="AraC_XylS_family_regulators"/>
</dbReference>
<dbReference type="RefSeq" id="WP_320510989.1">
    <property type="nucleotide sequence ID" value="NZ_JAXCLW010000020.1"/>
</dbReference>
<dbReference type="InterPro" id="IPR018060">
    <property type="entry name" value="HTH_AraC"/>
</dbReference>
<dbReference type="Pfam" id="PF12833">
    <property type="entry name" value="HTH_18"/>
    <property type="match status" value="1"/>
</dbReference>
<proteinExistence type="predicted"/>
<name>A0ABU5EHM6_9PROT</name>
<evidence type="ECO:0000313" key="6">
    <source>
        <dbReference type="Proteomes" id="UP001279642"/>
    </source>
</evidence>
<evidence type="ECO:0000259" key="4">
    <source>
        <dbReference type="PROSITE" id="PS01124"/>
    </source>
</evidence>